<name>A0ABU1A463_9FLAO</name>
<dbReference type="InterPro" id="IPR041698">
    <property type="entry name" value="Methyltransf_25"/>
</dbReference>
<dbReference type="InterPro" id="IPR029063">
    <property type="entry name" value="SAM-dependent_MTases_sf"/>
</dbReference>
<dbReference type="SUPFAM" id="SSF53335">
    <property type="entry name" value="S-adenosyl-L-methionine-dependent methyltransferases"/>
    <property type="match status" value="1"/>
</dbReference>
<dbReference type="RefSeq" id="WP_308865493.1">
    <property type="nucleotide sequence ID" value="NZ_JAVHUL010000048.1"/>
</dbReference>
<dbReference type="GO" id="GO:0008168">
    <property type="term" value="F:methyltransferase activity"/>
    <property type="evidence" value="ECO:0007669"/>
    <property type="project" value="UniProtKB-KW"/>
</dbReference>
<dbReference type="EMBL" id="JAVHUL010000048">
    <property type="protein sequence ID" value="MDQ7918498.1"/>
    <property type="molecule type" value="Genomic_DNA"/>
</dbReference>
<keyword evidence="2" id="KW-0808">Transferase</keyword>
<sequence>MKNKTIDTEQGHWILAKMGKKVLRPGGKELSLKLIDALHISKGDDIVEFAPGIGYTANFLLKKNPKTYTGIELNEEAARDLTKKIGGTNHKIINTNAAHTGLKEAHANKLIGEAMLTMQADHRKSEIIAEAYRILKKGGLYGIHELGLTPNDISDKTKASIQRKLAQSIRVNARPLTQQEWCELLKKEGFKIKEVFESPMHLLNPSRVIKDEGFFRTLKIGFNVLTHPKERARIMKMRKVFKKYESQMTAFGIIAEK</sequence>
<dbReference type="Gene3D" id="3.40.50.150">
    <property type="entry name" value="Vaccinia Virus protein VP39"/>
    <property type="match status" value="1"/>
</dbReference>
<evidence type="ECO:0000313" key="3">
    <source>
        <dbReference type="Proteomes" id="UP001230915"/>
    </source>
</evidence>
<dbReference type="Proteomes" id="UP001230915">
    <property type="component" value="Unassembled WGS sequence"/>
</dbReference>
<dbReference type="EC" id="2.1.-.-" evidence="2"/>
<evidence type="ECO:0000259" key="1">
    <source>
        <dbReference type="Pfam" id="PF13649"/>
    </source>
</evidence>
<organism evidence="2 3">
    <name type="scientific">Mesonia profundi</name>
    <dbReference type="NCBI Taxonomy" id="3070998"/>
    <lineage>
        <taxon>Bacteria</taxon>
        <taxon>Pseudomonadati</taxon>
        <taxon>Bacteroidota</taxon>
        <taxon>Flavobacteriia</taxon>
        <taxon>Flavobacteriales</taxon>
        <taxon>Flavobacteriaceae</taxon>
        <taxon>Mesonia</taxon>
    </lineage>
</organism>
<dbReference type="GO" id="GO:0032259">
    <property type="term" value="P:methylation"/>
    <property type="evidence" value="ECO:0007669"/>
    <property type="project" value="UniProtKB-KW"/>
</dbReference>
<feature type="domain" description="Methyltransferase" evidence="1">
    <location>
        <begin position="46"/>
        <end position="139"/>
    </location>
</feature>
<evidence type="ECO:0000313" key="2">
    <source>
        <dbReference type="EMBL" id="MDQ7918498.1"/>
    </source>
</evidence>
<comment type="caution">
    <text evidence="2">The sequence shown here is derived from an EMBL/GenBank/DDBJ whole genome shotgun (WGS) entry which is preliminary data.</text>
</comment>
<keyword evidence="2" id="KW-0489">Methyltransferase</keyword>
<keyword evidence="3" id="KW-1185">Reference proteome</keyword>
<gene>
    <name evidence="2" type="ORF">RBU60_13045</name>
</gene>
<accession>A0ABU1A463</accession>
<dbReference type="Pfam" id="PF13649">
    <property type="entry name" value="Methyltransf_25"/>
    <property type="match status" value="1"/>
</dbReference>
<protein>
    <submittedName>
        <fullName evidence="2">Class I SAM-dependent methyltransferase</fullName>
        <ecNumber evidence="2">2.1.-.-</ecNumber>
    </submittedName>
</protein>
<proteinExistence type="predicted"/>
<reference evidence="2 3" key="1">
    <citation type="submission" date="2023-08" db="EMBL/GenBank/DDBJ databases">
        <title>Mesonia sp. MT50, isolated from deep-sea sediment of the Mariana Trench.</title>
        <authorList>
            <person name="Fu H."/>
        </authorList>
    </citation>
    <scope>NUCLEOTIDE SEQUENCE [LARGE SCALE GENOMIC DNA]</scope>
    <source>
        <strain evidence="2 3">MT50</strain>
    </source>
</reference>